<feature type="domain" description="Post-SET" evidence="16">
    <location>
        <begin position="560"/>
        <end position="576"/>
    </location>
</feature>
<dbReference type="InterPro" id="IPR001214">
    <property type="entry name" value="SET_dom"/>
</dbReference>
<dbReference type="SUPFAM" id="SSF82199">
    <property type="entry name" value="SET domain"/>
    <property type="match status" value="1"/>
</dbReference>
<evidence type="ECO:0000256" key="9">
    <source>
        <dbReference type="ARBA" id="ARBA00022833"/>
    </source>
</evidence>
<comment type="caution">
    <text evidence="18">The sequence shown here is derived from an EMBL/GenBank/DDBJ whole genome shotgun (WGS) entry which is preliminary data.</text>
</comment>
<dbReference type="GO" id="GO:0008270">
    <property type="term" value="F:zinc ion binding"/>
    <property type="evidence" value="ECO:0007669"/>
    <property type="project" value="UniProtKB-KW"/>
</dbReference>
<reference evidence="18 19" key="1">
    <citation type="submission" date="2024-07" db="EMBL/GenBank/DDBJ databases">
        <title>Chromosome-level genome assembly of the water stick insect Ranatra chinensis (Heteroptera: Nepidae).</title>
        <authorList>
            <person name="Liu X."/>
        </authorList>
    </citation>
    <scope>NUCLEOTIDE SEQUENCE [LARGE SCALE GENOMIC DNA]</scope>
    <source>
        <strain evidence="18">Cailab_2021Rc</strain>
        <tissue evidence="18">Muscle</tissue>
    </source>
</reference>
<evidence type="ECO:0000259" key="15">
    <source>
        <dbReference type="PROSITE" id="PS50280"/>
    </source>
</evidence>
<evidence type="ECO:0000259" key="16">
    <source>
        <dbReference type="PROSITE" id="PS50868"/>
    </source>
</evidence>
<keyword evidence="2" id="KW-0597">Phosphoprotein</keyword>
<evidence type="ECO:0000256" key="5">
    <source>
        <dbReference type="ARBA" id="ARBA00022691"/>
    </source>
</evidence>
<dbReference type="InterPro" id="IPR046341">
    <property type="entry name" value="SET_dom_sf"/>
</dbReference>
<evidence type="ECO:0000256" key="13">
    <source>
        <dbReference type="ARBA" id="ARBA00023163"/>
    </source>
</evidence>
<evidence type="ECO:0000313" key="19">
    <source>
        <dbReference type="Proteomes" id="UP001558652"/>
    </source>
</evidence>
<evidence type="ECO:0000259" key="17">
    <source>
        <dbReference type="PROSITE" id="PS51805"/>
    </source>
</evidence>
<evidence type="ECO:0000256" key="10">
    <source>
        <dbReference type="ARBA" id="ARBA00022853"/>
    </source>
</evidence>
<dbReference type="Proteomes" id="UP001558652">
    <property type="component" value="Unassembled WGS sequence"/>
</dbReference>
<evidence type="ECO:0000256" key="2">
    <source>
        <dbReference type="ARBA" id="ARBA00022553"/>
    </source>
</evidence>
<dbReference type="Gene3D" id="2.170.270.10">
    <property type="entry name" value="SET domain"/>
    <property type="match status" value="1"/>
</dbReference>
<dbReference type="Pfam" id="PF05964">
    <property type="entry name" value="FYRN"/>
    <property type="match status" value="1"/>
</dbReference>
<keyword evidence="9" id="KW-0862">Zinc</keyword>
<keyword evidence="11" id="KW-0805">Transcription regulation</keyword>
<keyword evidence="4" id="KW-0808">Transferase</keyword>
<keyword evidence="5" id="KW-0949">S-adenosyl-L-methionine</keyword>
<evidence type="ECO:0000256" key="8">
    <source>
        <dbReference type="ARBA" id="ARBA00022771"/>
    </source>
</evidence>
<keyword evidence="6" id="KW-0479">Metal-binding</keyword>
<sequence>MSLALAPPLKKSPSRYRVWTTNSIPPPATRHKKPTDKEIAEMLFRLGITIQPPKQPEEVRVCLFCHQIGDNVTDGPARLLNYDVNKWVHLNCALWSDEVYETVSGGLVNVETALQNGSGVSCAYCNCTGATLKCYKMRCSLVYHLPCAVKDQCVFFKNKTLYCSSHVPKGEKENELTTLSVMRRVYISRDENRQVASVMHHSEQTHLMRVGSLLFLSVGQLLPHQLQAFHTSNYIYPIGYKILRMYWSMRVTNKRCRYICSIHEVEGKPDFRIIVQERGEPDLELSDTTARGVWMKVLQPMADKRRADGMVQLFPKYITGEDLFGLTEPAIVRVLESLPGVETLTDYRFKYGRNPLLELPLAINPTGCARSEGRPKGHWKRGAHTQRTCSFAASLRTTTSFSASVPLGGAAACPYSKQFVHSKSSQYKKMKQEWRNNVYLARSKIQGLGLYAARDLERHTMVIEYIGEIIRTELAETREKQYEAKNRGIYMFRLDEERVVDATLCGGLARYINHSCSPNCVAETVEVDRDVRIIIFTKRRINRGEELAYDYKFDIEDDQHKIPCNCGAPNCRKWMN</sequence>
<dbReference type="FunFam" id="2.170.270.10:FF:000003">
    <property type="entry name" value="Histone-lysine N-methyltransferase"/>
    <property type="match status" value="1"/>
</dbReference>
<keyword evidence="12" id="KW-0010">Activator</keyword>
<dbReference type="InterPro" id="IPR034732">
    <property type="entry name" value="EPHD"/>
</dbReference>
<evidence type="ECO:0000256" key="14">
    <source>
        <dbReference type="ARBA" id="ARBA00023242"/>
    </source>
</evidence>
<proteinExistence type="predicted"/>
<dbReference type="InterPro" id="IPR003616">
    <property type="entry name" value="Post-SET_dom"/>
</dbReference>
<dbReference type="FunFam" id="3.30.40.10:FF:000002">
    <property type="entry name" value="Histone-lysine N-methyltransferase"/>
    <property type="match status" value="1"/>
</dbReference>
<keyword evidence="3" id="KW-0489">Methyltransferase</keyword>
<dbReference type="GO" id="GO:0042800">
    <property type="term" value="F:histone H3K4 methyltransferase activity"/>
    <property type="evidence" value="ECO:0007669"/>
    <property type="project" value="UniProtKB-ARBA"/>
</dbReference>
<evidence type="ECO:0000256" key="1">
    <source>
        <dbReference type="ARBA" id="ARBA00004123"/>
    </source>
</evidence>
<name>A0ABD0YY58_9HEMI</name>
<dbReference type="SMART" id="SM00317">
    <property type="entry name" value="SET"/>
    <property type="match status" value="1"/>
</dbReference>
<feature type="domain" description="SET" evidence="15">
    <location>
        <begin position="436"/>
        <end position="552"/>
    </location>
</feature>
<dbReference type="AlphaFoldDB" id="A0ABD0YY58"/>
<evidence type="ECO:0000313" key="18">
    <source>
        <dbReference type="EMBL" id="KAL1140880.1"/>
    </source>
</evidence>
<protein>
    <recommendedName>
        <fullName evidence="20">Histone-lysine N-methyltransferase trr</fullName>
    </recommendedName>
</protein>
<gene>
    <name evidence="18" type="ORF">AAG570_000808</name>
</gene>
<dbReference type="PROSITE" id="PS51805">
    <property type="entry name" value="EPHD"/>
    <property type="match status" value="1"/>
</dbReference>
<keyword evidence="8" id="KW-0863">Zinc-finger</keyword>
<dbReference type="PROSITE" id="PS51543">
    <property type="entry name" value="FYRC"/>
    <property type="match status" value="1"/>
</dbReference>
<organism evidence="18 19">
    <name type="scientific">Ranatra chinensis</name>
    <dbReference type="NCBI Taxonomy" id="642074"/>
    <lineage>
        <taxon>Eukaryota</taxon>
        <taxon>Metazoa</taxon>
        <taxon>Ecdysozoa</taxon>
        <taxon>Arthropoda</taxon>
        <taxon>Hexapoda</taxon>
        <taxon>Insecta</taxon>
        <taxon>Pterygota</taxon>
        <taxon>Neoptera</taxon>
        <taxon>Paraneoptera</taxon>
        <taxon>Hemiptera</taxon>
        <taxon>Heteroptera</taxon>
        <taxon>Panheteroptera</taxon>
        <taxon>Nepomorpha</taxon>
        <taxon>Nepidae</taxon>
        <taxon>Ranatrinae</taxon>
        <taxon>Ranatra</taxon>
    </lineage>
</organism>
<keyword evidence="10" id="KW-0156">Chromatin regulator</keyword>
<evidence type="ECO:0000256" key="12">
    <source>
        <dbReference type="ARBA" id="ARBA00023159"/>
    </source>
</evidence>
<dbReference type="EMBL" id="JBFDAA010000001">
    <property type="protein sequence ID" value="KAL1140880.1"/>
    <property type="molecule type" value="Genomic_DNA"/>
</dbReference>
<dbReference type="InterPro" id="IPR003889">
    <property type="entry name" value="FYrich_C"/>
</dbReference>
<dbReference type="PROSITE" id="PS50280">
    <property type="entry name" value="SET"/>
    <property type="match status" value="1"/>
</dbReference>
<dbReference type="SMART" id="SM00541">
    <property type="entry name" value="FYRN"/>
    <property type="match status" value="1"/>
</dbReference>
<dbReference type="Gene3D" id="3.30.40.10">
    <property type="entry name" value="Zinc/RING finger domain, C3HC4 (zinc finger)"/>
    <property type="match status" value="1"/>
</dbReference>
<keyword evidence="13" id="KW-0804">Transcription</keyword>
<dbReference type="InterPro" id="IPR003888">
    <property type="entry name" value="FYrich_N"/>
</dbReference>
<evidence type="ECO:0000256" key="6">
    <source>
        <dbReference type="ARBA" id="ARBA00022723"/>
    </source>
</evidence>
<keyword evidence="19" id="KW-1185">Reference proteome</keyword>
<evidence type="ECO:0000256" key="11">
    <source>
        <dbReference type="ARBA" id="ARBA00023015"/>
    </source>
</evidence>
<dbReference type="Pfam" id="PF13832">
    <property type="entry name" value="zf-HC5HC2H_2"/>
    <property type="match status" value="1"/>
</dbReference>
<evidence type="ECO:0000256" key="7">
    <source>
        <dbReference type="ARBA" id="ARBA00022737"/>
    </source>
</evidence>
<dbReference type="SMART" id="SM00508">
    <property type="entry name" value="PostSET"/>
    <property type="match status" value="1"/>
</dbReference>
<dbReference type="GO" id="GO:0098687">
    <property type="term" value="C:chromosomal region"/>
    <property type="evidence" value="ECO:0007669"/>
    <property type="project" value="UniProtKB-ARBA"/>
</dbReference>
<dbReference type="GO" id="GO:0005700">
    <property type="term" value="C:polytene chromosome"/>
    <property type="evidence" value="ECO:0007669"/>
    <property type="project" value="UniProtKB-ARBA"/>
</dbReference>
<accession>A0ABD0YY58</accession>
<dbReference type="Pfam" id="PF00856">
    <property type="entry name" value="SET"/>
    <property type="match status" value="1"/>
</dbReference>
<evidence type="ECO:0000256" key="3">
    <source>
        <dbReference type="ARBA" id="ARBA00022603"/>
    </source>
</evidence>
<dbReference type="PROSITE" id="PS50868">
    <property type="entry name" value="POST_SET"/>
    <property type="match status" value="1"/>
</dbReference>
<dbReference type="Pfam" id="PF05965">
    <property type="entry name" value="FYRC"/>
    <property type="match status" value="1"/>
</dbReference>
<dbReference type="PANTHER" id="PTHR45888">
    <property type="entry name" value="HL01030P-RELATED"/>
    <property type="match status" value="1"/>
</dbReference>
<evidence type="ECO:0008006" key="20">
    <source>
        <dbReference type="Google" id="ProtNLM"/>
    </source>
</evidence>
<dbReference type="GO" id="GO:0032259">
    <property type="term" value="P:methylation"/>
    <property type="evidence" value="ECO:0007669"/>
    <property type="project" value="UniProtKB-KW"/>
</dbReference>
<feature type="domain" description="PHD-type" evidence="17">
    <location>
        <begin position="59"/>
        <end position="167"/>
    </location>
</feature>
<dbReference type="PANTHER" id="PTHR45888:SF6">
    <property type="entry name" value="HL01030P-RELATED"/>
    <property type="match status" value="1"/>
</dbReference>
<dbReference type="Gene3D" id="3.30.160.360">
    <property type="match status" value="1"/>
</dbReference>
<dbReference type="GO" id="GO:0005654">
    <property type="term" value="C:nucleoplasm"/>
    <property type="evidence" value="ECO:0007669"/>
    <property type="project" value="UniProtKB-ARBA"/>
</dbReference>
<dbReference type="FunFam" id="3.30.160.360:FF:000001">
    <property type="entry name" value="Histone-lysine N-methyltransferase"/>
    <property type="match status" value="1"/>
</dbReference>
<keyword evidence="7" id="KW-0677">Repeat</keyword>
<dbReference type="PROSITE" id="PS51542">
    <property type="entry name" value="FYRN"/>
    <property type="match status" value="1"/>
</dbReference>
<evidence type="ECO:0000256" key="4">
    <source>
        <dbReference type="ARBA" id="ARBA00022679"/>
    </source>
</evidence>
<keyword evidence="14" id="KW-0539">Nucleus</keyword>
<dbReference type="CDD" id="cd15666">
    <property type="entry name" value="ePHD2_KMT2C_like"/>
    <property type="match status" value="1"/>
</dbReference>
<dbReference type="CDD" id="cd19171">
    <property type="entry name" value="SET_KMT2C_2D"/>
    <property type="match status" value="1"/>
</dbReference>
<dbReference type="SMART" id="SM00542">
    <property type="entry name" value="FYRC"/>
    <property type="match status" value="1"/>
</dbReference>
<comment type="subcellular location">
    <subcellularLocation>
        <location evidence="1">Nucleus</location>
    </subcellularLocation>
</comment>
<dbReference type="InterPro" id="IPR013083">
    <property type="entry name" value="Znf_RING/FYVE/PHD"/>
</dbReference>